<dbReference type="GO" id="GO:0046983">
    <property type="term" value="F:protein dimerization activity"/>
    <property type="evidence" value="ECO:0007669"/>
    <property type="project" value="InterPro"/>
</dbReference>
<dbReference type="AlphaFoldDB" id="A0AAV1DKQ9"/>
<protein>
    <submittedName>
        <fullName evidence="7">OLC1v1008036C1</fullName>
    </submittedName>
</protein>
<dbReference type="InterPro" id="IPR036388">
    <property type="entry name" value="WH-like_DNA-bd_sf"/>
</dbReference>
<keyword evidence="2" id="KW-0808">Transferase</keyword>
<keyword evidence="3" id="KW-0949">S-adenosyl-L-methionine</keyword>
<dbReference type="Gene3D" id="1.10.10.10">
    <property type="entry name" value="Winged helix-like DNA-binding domain superfamily/Winged helix DNA-binding domain"/>
    <property type="match status" value="1"/>
</dbReference>
<name>A0AAV1DKQ9_OLDCO</name>
<evidence type="ECO:0000256" key="1">
    <source>
        <dbReference type="ARBA" id="ARBA00022603"/>
    </source>
</evidence>
<dbReference type="Proteomes" id="UP001161247">
    <property type="component" value="Chromosome 6"/>
</dbReference>
<gene>
    <name evidence="7" type="ORF">OLC1_LOCUS16534</name>
</gene>
<dbReference type="PANTHER" id="PTHR11746">
    <property type="entry name" value="O-METHYLTRANSFERASE"/>
    <property type="match status" value="1"/>
</dbReference>
<dbReference type="InterPro" id="IPR016461">
    <property type="entry name" value="COMT-like"/>
</dbReference>
<dbReference type="InterPro" id="IPR012967">
    <property type="entry name" value="COMT_dimerisation"/>
</dbReference>
<evidence type="ECO:0000256" key="3">
    <source>
        <dbReference type="ARBA" id="ARBA00022691"/>
    </source>
</evidence>
<dbReference type="InterPro" id="IPR036390">
    <property type="entry name" value="WH_DNA-bd_sf"/>
</dbReference>
<dbReference type="SUPFAM" id="SSF46785">
    <property type="entry name" value="Winged helix' DNA-binding domain"/>
    <property type="match status" value="1"/>
</dbReference>
<proteinExistence type="inferred from homology"/>
<dbReference type="Pfam" id="PF08100">
    <property type="entry name" value="Dimerisation"/>
    <property type="match status" value="1"/>
</dbReference>
<organism evidence="7 8">
    <name type="scientific">Oldenlandia corymbosa var. corymbosa</name>
    <dbReference type="NCBI Taxonomy" id="529605"/>
    <lineage>
        <taxon>Eukaryota</taxon>
        <taxon>Viridiplantae</taxon>
        <taxon>Streptophyta</taxon>
        <taxon>Embryophyta</taxon>
        <taxon>Tracheophyta</taxon>
        <taxon>Spermatophyta</taxon>
        <taxon>Magnoliopsida</taxon>
        <taxon>eudicotyledons</taxon>
        <taxon>Gunneridae</taxon>
        <taxon>Pentapetalae</taxon>
        <taxon>asterids</taxon>
        <taxon>lamiids</taxon>
        <taxon>Gentianales</taxon>
        <taxon>Rubiaceae</taxon>
        <taxon>Rubioideae</taxon>
        <taxon>Spermacoceae</taxon>
        <taxon>Hedyotis-Oldenlandia complex</taxon>
        <taxon>Oldenlandia</taxon>
    </lineage>
</organism>
<dbReference type="InterPro" id="IPR001077">
    <property type="entry name" value="COMT_C"/>
</dbReference>
<reference evidence="7" key="1">
    <citation type="submission" date="2023-03" db="EMBL/GenBank/DDBJ databases">
        <authorList>
            <person name="Julca I."/>
        </authorList>
    </citation>
    <scope>NUCLEOTIDE SEQUENCE</scope>
</reference>
<evidence type="ECO:0000313" key="7">
    <source>
        <dbReference type="EMBL" id="CAI9108447.1"/>
    </source>
</evidence>
<dbReference type="GO" id="GO:0032259">
    <property type="term" value="P:methylation"/>
    <property type="evidence" value="ECO:0007669"/>
    <property type="project" value="UniProtKB-KW"/>
</dbReference>
<evidence type="ECO:0000313" key="8">
    <source>
        <dbReference type="Proteomes" id="UP001161247"/>
    </source>
</evidence>
<keyword evidence="8" id="KW-1185">Reference proteome</keyword>
<evidence type="ECO:0000256" key="4">
    <source>
        <dbReference type="ARBA" id="ARBA00034481"/>
    </source>
</evidence>
<dbReference type="GO" id="GO:0008171">
    <property type="term" value="F:O-methyltransferase activity"/>
    <property type="evidence" value="ECO:0007669"/>
    <property type="project" value="InterPro"/>
</dbReference>
<dbReference type="Pfam" id="PF00891">
    <property type="entry name" value="Methyltransf_2"/>
    <property type="match status" value="1"/>
</dbReference>
<evidence type="ECO:0000256" key="2">
    <source>
        <dbReference type="ARBA" id="ARBA00022679"/>
    </source>
</evidence>
<accession>A0AAV1DKQ9</accession>
<dbReference type="InterPro" id="IPR029063">
    <property type="entry name" value="SAM-dependent_MTases_sf"/>
</dbReference>
<feature type="domain" description="O-methyltransferase dimerisation" evidence="6">
    <location>
        <begin position="18"/>
        <end position="115"/>
    </location>
</feature>
<dbReference type="SUPFAM" id="SSF53335">
    <property type="entry name" value="S-adenosyl-L-methionine-dependent methyltransferases"/>
    <property type="match status" value="1"/>
</dbReference>
<sequence>MESIDERRELLLGQAEIWKQMYSFANSVALKCVVELGIPNIQNSHNRSLSLPEIASNFTNSSSPNILYLSRVMDLLVHNKIFTSTTIPINPENEKDSFSSGKLYGLTPASRWLIKDENGLSLSPVVLLAHHGCEIYDLARKQPESKKLLHDGMVHIGNIVMDRIVNGIKEEAWEGLDSIVYVGGRTGHAIAKIVKKYPHIKGINFDLSHVIETAPEHAGVTHVAGSMFDAIPCG</sequence>
<dbReference type="PROSITE" id="PS51683">
    <property type="entry name" value="SAM_OMT_II"/>
    <property type="match status" value="1"/>
</dbReference>
<feature type="domain" description="O-methyltransferase C-terminal" evidence="5">
    <location>
        <begin position="129"/>
        <end position="232"/>
    </location>
</feature>
<dbReference type="Gene3D" id="3.40.50.150">
    <property type="entry name" value="Vaccinia Virus protein VP39"/>
    <property type="match status" value="1"/>
</dbReference>
<evidence type="ECO:0000259" key="6">
    <source>
        <dbReference type="Pfam" id="PF08100"/>
    </source>
</evidence>
<comment type="similarity">
    <text evidence="4">Belongs to the class I-like SAM-binding methyltransferase superfamily. Cation-independent O-methyltransferase family. COMT subfamily.</text>
</comment>
<keyword evidence="1" id="KW-0489">Methyltransferase</keyword>
<evidence type="ECO:0000259" key="5">
    <source>
        <dbReference type="Pfam" id="PF00891"/>
    </source>
</evidence>
<dbReference type="EMBL" id="OX459123">
    <property type="protein sequence ID" value="CAI9108447.1"/>
    <property type="molecule type" value="Genomic_DNA"/>
</dbReference>